<evidence type="ECO:0000313" key="1">
    <source>
        <dbReference type="EMBL" id="TYZ19265.1"/>
    </source>
</evidence>
<sequence length="127" mass="14454">MKNEIVKTLPKHLQPPSNCVCIDCMHAHWHLQSTGAVECKCRLLSVLVWKVSRADHCITACSGSETLQLEENPIPCVSCQYAVWYKDSGKLQGYCRDIYRKIYGQDMKGDNIHSIGMCNSYEKMEVL</sequence>
<protein>
    <submittedName>
        <fullName evidence="1">Uncharacterized protein</fullName>
    </submittedName>
</protein>
<dbReference type="Proteomes" id="UP000323646">
    <property type="component" value="Unassembled WGS sequence"/>
</dbReference>
<keyword evidence="2" id="KW-1185">Reference proteome</keyword>
<dbReference type="EMBL" id="VTOY01000026">
    <property type="protein sequence ID" value="TYZ19265.1"/>
    <property type="molecule type" value="Genomic_DNA"/>
</dbReference>
<evidence type="ECO:0000313" key="2">
    <source>
        <dbReference type="Proteomes" id="UP000323646"/>
    </source>
</evidence>
<organism evidence="1 2">
    <name type="scientific">Selenomonas ruminis</name>
    <dbReference type="NCBI Taxonomy" id="2593411"/>
    <lineage>
        <taxon>Bacteria</taxon>
        <taxon>Bacillati</taxon>
        <taxon>Bacillota</taxon>
        <taxon>Negativicutes</taxon>
        <taxon>Selenomonadales</taxon>
        <taxon>Selenomonadaceae</taxon>
        <taxon>Selenomonas</taxon>
    </lineage>
</organism>
<dbReference type="OrthoDB" id="9836579at2"/>
<comment type="caution">
    <text evidence="1">The sequence shown here is derived from an EMBL/GenBank/DDBJ whole genome shotgun (WGS) entry which is preliminary data.</text>
</comment>
<dbReference type="AlphaFoldDB" id="A0A5D6VX52"/>
<reference evidence="1 2" key="1">
    <citation type="submission" date="2019-08" db="EMBL/GenBank/DDBJ databases">
        <title>Selenomonas sp. mPRGC5 and Selenomonas sp. mPRGC8 isolated from ruminal fluid of dairy goat (Capra hircus).</title>
        <authorList>
            <person name="Poothong S."/>
            <person name="Nuengjamnong C."/>
            <person name="Tanasupawat S."/>
        </authorList>
    </citation>
    <scope>NUCLEOTIDE SEQUENCE [LARGE SCALE GENOMIC DNA]</scope>
    <source>
        <strain evidence="2">mPRGC5</strain>
    </source>
</reference>
<name>A0A5D6VX52_9FIRM</name>
<accession>A0A5D6VX52</accession>
<gene>
    <name evidence="1" type="ORF">FZ040_13590</name>
</gene>
<proteinExistence type="predicted"/>